<gene>
    <name evidence="6" type="ORF">ATJ88_3397</name>
</gene>
<feature type="domain" description="DUF7927" evidence="4">
    <location>
        <begin position="3173"/>
        <end position="3298"/>
    </location>
</feature>
<keyword evidence="2" id="KW-0812">Transmembrane</keyword>
<keyword evidence="7" id="KW-1185">Reference proteome</keyword>
<evidence type="ECO:0000259" key="5">
    <source>
        <dbReference type="Pfam" id="PF25564"/>
    </source>
</evidence>
<protein>
    <submittedName>
        <fullName evidence="6">Putative repeat protein (TIGR01451 family)</fullName>
    </submittedName>
</protein>
<feature type="domain" description="DUF7927" evidence="4">
    <location>
        <begin position="3327"/>
        <end position="3457"/>
    </location>
</feature>
<dbReference type="EMBL" id="PDJJ01000001">
    <property type="protein sequence ID" value="PFG44661.1"/>
    <property type="molecule type" value="Genomic_DNA"/>
</dbReference>
<feature type="domain" description="DUF7927" evidence="4">
    <location>
        <begin position="2091"/>
        <end position="2220"/>
    </location>
</feature>
<feature type="domain" description="DUF7927" evidence="4">
    <location>
        <begin position="2905"/>
        <end position="3033"/>
    </location>
</feature>
<evidence type="ECO:0000256" key="1">
    <source>
        <dbReference type="SAM" id="MobiDB-lite"/>
    </source>
</evidence>
<dbReference type="Pfam" id="PF20009">
    <property type="entry name" value="GEVED"/>
    <property type="match status" value="2"/>
</dbReference>
<dbReference type="InterPro" id="IPR057693">
    <property type="entry name" value="DUF7933"/>
</dbReference>
<feature type="domain" description="DUF7927" evidence="4">
    <location>
        <begin position="2226"/>
        <end position="2357"/>
    </location>
</feature>
<feature type="domain" description="DUF7927" evidence="4">
    <location>
        <begin position="1402"/>
        <end position="1535"/>
    </location>
</feature>
<feature type="domain" description="DUF7927" evidence="4">
    <location>
        <begin position="1817"/>
        <end position="1945"/>
    </location>
</feature>
<feature type="domain" description="DUF7933" evidence="5">
    <location>
        <begin position="385"/>
        <end position="483"/>
    </location>
</feature>
<feature type="domain" description="DUF7927" evidence="4">
    <location>
        <begin position="2363"/>
        <end position="2491"/>
    </location>
</feature>
<sequence>MRTKYGLRTNRMTRRRSVASLTAGSFLLAVGLTALPVVSDTLAEEALSPAAAVPGQPGVMEAPAEFFFEDFENVTWQEPDEPGGGSNEAAWDADDFVQTLTDYPFAATGAEPGFQPGYVNTSGTAYTADEVWAAGYNCNGLVMAAHGPVNYSNGQNDVPLPSTPVVADCNGAPQNGAGRWFNSNRLSAAAMGNYIVGGTNVPYPYTGQIPVPADPADNHVVTSFTQNAQAQAPGTMLEFTEPLPVDPGRYYQFSVDIVTQSCVTSGNGANPQFYITQSDGSESTAFSTPPDTCSGTNAVAFVQQGPGGGQNVSALGRQRTTRTGTWLGDTALRSTGDSIGLRIDNEDGAVAGNDTAFDNIIILDTTPKIDKQFSAYPGPGSGGSYPTGDEGTLTFTITNTHAPGEPDVPSGPKEDFGFTDTINDPALELTGTSETTCGDGTVTVDAGAGTVTLDGGDLVDPNLVTCTVTVGVTSDAAGTYTNGPDDMELVGLNPPGSTEISFADTDPVPCSVSAQLWQASEDSPPTTVFDVNLIDGSFVDQGEVPEASINGVGYSAIDGWFWGARSNTESTTPPEIVATSPDYTGQVLYGTPNFDDVPFGTGPFSTGLNIGDVSPDGIWYASTPENTGAAWLSVDVDPSSPTFMRVLDGDTSYGTGASQLQPGDDWSYYDGKLWSIGFNANNNTTILFSLDPSVDNSSLVNENNYGVISGPDGVNPSGPASSNRAWGATYTDDAGFLYASNNGTGQIWRFNMDAPTEPAAFFSYGPASGGNDGSRCPGPLPIDFGDAPDSYQTLLVSNGPFHGVTVDPENPLLTIGDTVTIEPDGQPDASAGLDEDDAFTEDPTVSIDAAETSLSIPITNDSDETAALVGWIDFDLSGTFEEDERSEVDTGTGSGNDLLTWTVPADAVGGDSYLRLRAGLVPPGELPTDPSEVGPGIDSGEVEDWPITLVELPVDYGDAPDSYGTLAASGGASHAVVDYDETTNTAPLMLGDENTVDTEADGVPTPGADGDDLAGVDDESSITEPVTAELGEDVTLDVLATNDTETDATLVAWMDGDQNGTFDPGEASTAVTVPAGSGSATYPVSLPAASVVGDSYLRVRLFDGANDDPQPTGSWTGGEVEDYVVTVVEPELTVTKSSDAGETVSPGDVVTYTVTVENTGTVDYTQPDNPASFEDDLSDVLDDATYNGDAVATPDQGDVVFVDPVLGWEGPLAVGESVTITYSVTVDDPPGGDGILSNTVVAPDSTCDPDVDPADPDCTVTTPVRSLEIEKTSEPVTTLAPGQTIEYSFTVTNTGGYDYTVDDPATADDDLSAVLDDAVYNGDAVVVPDQGSLSYTEPVLSWSGPLAAGESVTITYSVTVNDPLTGDGELLNVVEGPPESNCDPDADPADPDCTVVLPAPGLDVVKTAEPSSDPLLPGGTVTYTVELTNTGSTDYTDAAPAAVVDDLTDVLDDATYNGDLAALDGGGTPVGTTVDGTLPEIGWFGPIPAGETVTITYSVTVNDPATGDGLLTNAVVGPPESNCPPDSEDPDCTTTTPVRTLEIAKTSDAPAEVLPGDTVTYTVEVTNPSTVDYTVDDPASFEDDLADVVDDATLDEGSFTATSDAGGTPPLPTYAPTTLSWSGPLAAGETVTISYTVTVNDPATGDGVLTNAVTGPPESNCDVDADPADPDCSTTTPVRSVEIVKTSDAPAEVAPGDTVTYTVEVTNTGGVDYADPDTLLTVSDDLSEVLDDATYNGDATAVPDQGAFSFTDPTLSWEGPLAVGETVTITYSVTVDDPVTGDGVLTNTIVGPPESSCDPDQVPEDPDCSTTTPVRSVEIVKTAEPAGEVAPGDTVTYTVEVTNTGGVDYADPDSLLTVSDDLSEVLDDATYNGDATAVPDQGAFSFADPTLSWEGPLAVDETVTLTYSVTVDDPLDGGDGVLTNAVTGPPESTCVEGTEEGCTVTTPVASLDVVKTSDSPDGVVAGDQITYTVEVTNTGGFAYTDADPATVSDDLSAVLDDATWDDAVTIEPDQGTAEFVDPTLTWTGPLDVGETVTITYTLTVNDPVTGDGVLTNAVVGGDCPDPAVTDPDDPAFDPDCSTEVPVLEPGLDVTKTSDAGGEVLAGDTVVYTVTVENTGEVDYTLLNPAEVSDDLSDVLDDATLDDDSIVVTPDVGTVDFTDPTLSWSGPLAVGATVTITYAVTVDDPLADGDGVLDNTVVGPPESTCPEGSEDPDCTVTEPIKALEIVKTSDAAEDVAPGDTITYSVEITNTGQVDYTVPDDPASFTDDLTEVLDDATFDDGSIVVTPDQGSASFADPELTWTGPLAVGETVTVTYSVTLDDPPTGDSIVTNAVVGPPESNCDPDQVPEDPNCSTTTPTPAVEVVKTSDAAGEVVPGDTVTYTVEVTNTGAVAYTDDDPLTVTDDLTGVLDDATYNDDATATPDSGAFAFADPNLTWTGPLDVGATVTLTYSVTVDDPPGLLADGVLTNAVSAPGSNCVPGTEDPDCTVTTPVRSVEIVKASDAPAEVLPGDAVTYTVEVTNTGGVDYADPDSLLTVSDDLSEVLDDATYNDDATVEPDQGAVSFTDPILTWTGPLAAGESVTITYSVTVNDPLPEDGDGVLTNTVTGPPESTCADDADPADPDCSTTTPVRSVEIVKTSDAPAEVLPGATVTYTVEVTNTGGVDYADPDTLLTVSDDLSEVLDDATYNGDATAVPDQGAFSFADPTLSWEGPLAVDETVTLTYSVTVDDPLDGGDGVLTNAVTGPPESTCVDPEDPGCTTTTPVRSLEVVKSSDAVDEVLPGDTVEYTIEVTNTGGADYTLLDPAVVFDDLTDVLDDATFVDGSLVTDPTPPDAVFDGDSISWSGPLAAGETVTITYAVTVDDPPTGDGVLDNTVVGPPESGCDPAQDPADPDCTVTLPVRALEIAKTSDGAGEVLPGETVTYTVVVTNTGGADYTAQEPAVVADDLAEVLDDATYNDDATVVPEQGTVEFTDPTLTWTGPLAAGETVTITYSVTVGDPLPEDGDGVLTNAVTGPPESNCVDPEDPGCSVTDPVRQLDIVKEKVSPEEVLIQPGEVVTYSVTVTNTGGFAYTDADPASWDDDLSQVLDDATYNGDATAAPDQGTVSFTDPTLSWSGPLAVGETVTVTYSVTVNDPLSGDGILGNVVTGPPESTCVDPLAPGCFVVLPERQLDITKTADPDEPVVAGETVTYTVTVTNLSQVPYTEEFPASVVDDLTEVLDDATYNDDAAVNPDQGELTYAEPRLVWVGPLAGGESVEITYSVTVDDPLTGDGELANVVFEPPAPPPCENGVCGPTLPPTPECEDGVDPATGLPCVGTVTPVKELEVAKEVVDTSSGEDWVGPTQDVTYAVTVTNTGGLDYTVDDPAVVTDDLSDVLDDATLDEGSISVEPDQGTVTFDAPDLTWSGPLAVDESVTITYTVTVNDTVTGDGDLVNVVTGPPESNCVDGTEEGCTTTTPIRALEIVKTSDGGEGVTPGQVVGYTVEVTNTGTFAYSDADPAEVTDDLSAVLDDATFNDDAAVDPDVGELAYAEPELSWSGPLDPGETVTITYSVTVDDPDTGDMVLENVVTGPPESTCATDPSMSPGGASAGTAITLPMLLAVDNPDCSTEVPVLDRALEIDKSATGTQGAQVGDVVQYTVEVTNTGQGDYTAESPATVVDDLTGVLDDATYNDDAAVDPDTGDLAYAAPRLFWSGPLAAGDTVTITYSVTLTGDGDGEVLNVAFQPAGPGCTTLPDCGDITTPPPGECTDGADENGLPCDEVSFQITPPVTPAPPAPPAPGPGLLPRTGAGWVGLTSIALLLIVGGSLLYGVRRRQQHG</sequence>
<keyword evidence="2" id="KW-1133">Transmembrane helix</keyword>
<feature type="domain" description="DUF7927" evidence="4">
    <location>
        <begin position="2497"/>
        <end position="2629"/>
    </location>
</feature>
<name>A0A2A9F1L6_9MICO</name>
<dbReference type="InterPro" id="IPR045474">
    <property type="entry name" value="GEVED"/>
</dbReference>
<reference evidence="6 7" key="1">
    <citation type="submission" date="2017-10" db="EMBL/GenBank/DDBJ databases">
        <title>Sequencing the genomes of 1000 actinobacteria strains.</title>
        <authorList>
            <person name="Klenk H.-P."/>
        </authorList>
    </citation>
    <scope>NUCLEOTIDE SEQUENCE [LARGE SCALE GENOMIC DNA]</scope>
    <source>
        <strain evidence="6 7">DSM 21863</strain>
    </source>
</reference>
<dbReference type="PANTHER" id="PTHR34819">
    <property type="entry name" value="LARGE CYSTEINE-RICH PERIPLASMIC PROTEIN OMCB"/>
    <property type="match status" value="1"/>
</dbReference>
<feature type="region of interest" description="Disordered" evidence="1">
    <location>
        <begin position="1792"/>
        <end position="1812"/>
    </location>
</feature>
<feature type="transmembrane region" description="Helical" evidence="2">
    <location>
        <begin position="3791"/>
        <end position="3813"/>
    </location>
</feature>
<dbReference type="GO" id="GO:0005975">
    <property type="term" value="P:carbohydrate metabolic process"/>
    <property type="evidence" value="ECO:0007669"/>
    <property type="project" value="UniProtKB-ARBA"/>
</dbReference>
<evidence type="ECO:0000259" key="3">
    <source>
        <dbReference type="Pfam" id="PF20009"/>
    </source>
</evidence>
<organism evidence="6 7">
    <name type="scientific">Isoptericola jiangsuensis</name>
    <dbReference type="NCBI Taxonomy" id="548579"/>
    <lineage>
        <taxon>Bacteria</taxon>
        <taxon>Bacillati</taxon>
        <taxon>Actinomycetota</taxon>
        <taxon>Actinomycetes</taxon>
        <taxon>Micrococcales</taxon>
        <taxon>Promicromonosporaceae</taxon>
        <taxon>Isoptericola</taxon>
    </lineage>
</organism>
<dbReference type="Pfam" id="PF25549">
    <property type="entry name" value="DUF7927"/>
    <property type="match status" value="19"/>
</dbReference>
<feature type="region of interest" description="Disordered" evidence="1">
    <location>
        <begin position="2340"/>
        <end position="2359"/>
    </location>
</feature>
<feature type="domain" description="DUF7927" evidence="4">
    <location>
        <begin position="3619"/>
        <end position="3751"/>
    </location>
</feature>
<feature type="domain" description="DUF7927" evidence="4">
    <location>
        <begin position="3463"/>
        <end position="3578"/>
    </location>
</feature>
<dbReference type="Proteomes" id="UP000224130">
    <property type="component" value="Unassembled WGS sequence"/>
</dbReference>
<evidence type="ECO:0000313" key="7">
    <source>
        <dbReference type="Proteomes" id="UP000224130"/>
    </source>
</evidence>
<dbReference type="Gene3D" id="2.60.40.10">
    <property type="entry name" value="Immunoglobulins"/>
    <property type="match status" value="2"/>
</dbReference>
<proteinExistence type="predicted"/>
<feature type="domain" description="DUF7927" evidence="4">
    <location>
        <begin position="1541"/>
        <end position="1675"/>
    </location>
</feature>
<feature type="domain" description="GEVED" evidence="3">
    <location>
        <begin position="1050"/>
        <end position="1126"/>
    </location>
</feature>
<evidence type="ECO:0000259" key="4">
    <source>
        <dbReference type="Pfam" id="PF25549"/>
    </source>
</evidence>
<feature type="domain" description="DUF7927" evidence="4">
    <location>
        <begin position="3040"/>
        <end position="3156"/>
    </location>
</feature>
<dbReference type="InterPro" id="IPR057687">
    <property type="entry name" value="DUF7927"/>
</dbReference>
<comment type="caution">
    <text evidence="6">The sequence shown here is derived from an EMBL/GenBank/DDBJ whole genome shotgun (WGS) entry which is preliminary data.</text>
</comment>
<dbReference type="Pfam" id="PF25564">
    <property type="entry name" value="DUF7933"/>
    <property type="match status" value="1"/>
</dbReference>
<feature type="domain" description="DUF7927" evidence="4">
    <location>
        <begin position="2635"/>
        <end position="2763"/>
    </location>
</feature>
<dbReference type="InterPro" id="IPR047589">
    <property type="entry name" value="DUF11_rpt"/>
</dbReference>
<feature type="domain" description="GEVED" evidence="3">
    <location>
        <begin position="868"/>
        <end position="948"/>
    </location>
</feature>
<feature type="domain" description="DUF7927" evidence="4">
    <location>
        <begin position="1267"/>
        <end position="1395"/>
    </location>
</feature>
<accession>A0A2A9F1L6</accession>
<feature type="domain" description="DUF7927" evidence="4">
    <location>
        <begin position="2769"/>
        <end position="2899"/>
    </location>
</feature>
<keyword evidence="2" id="KW-0472">Membrane</keyword>
<feature type="domain" description="DUF7927" evidence="4">
    <location>
        <begin position="1951"/>
        <end position="2081"/>
    </location>
</feature>
<dbReference type="InterPro" id="IPR051172">
    <property type="entry name" value="Chlamydia_OmcB"/>
</dbReference>
<evidence type="ECO:0000313" key="6">
    <source>
        <dbReference type="EMBL" id="PFG44661.1"/>
    </source>
</evidence>
<dbReference type="NCBIfam" id="TIGR01451">
    <property type="entry name" value="B_ant_repeat"/>
    <property type="match status" value="2"/>
</dbReference>
<evidence type="ECO:0000256" key="2">
    <source>
        <dbReference type="SAM" id="Phobius"/>
    </source>
</evidence>
<dbReference type="InterPro" id="IPR013783">
    <property type="entry name" value="Ig-like_fold"/>
</dbReference>
<feature type="domain" description="DUF7927" evidence="4">
    <location>
        <begin position="1131"/>
        <end position="1261"/>
    </location>
</feature>
<feature type="domain" description="DUF7927" evidence="4">
    <location>
        <begin position="1681"/>
        <end position="1811"/>
    </location>
</feature>